<gene>
    <name evidence="2" type="ORF">Fot_49290</name>
</gene>
<accession>A0ABD1QBG7</accession>
<comment type="caution">
    <text evidence="2">The sequence shown here is derived from an EMBL/GenBank/DDBJ whole genome shotgun (WGS) entry which is preliminary data.</text>
</comment>
<dbReference type="Proteomes" id="UP001604277">
    <property type="component" value="Unassembled WGS sequence"/>
</dbReference>
<evidence type="ECO:0000256" key="1">
    <source>
        <dbReference type="SAM" id="MobiDB-lite"/>
    </source>
</evidence>
<name>A0ABD1QBG7_9LAMI</name>
<evidence type="ECO:0000313" key="3">
    <source>
        <dbReference type="Proteomes" id="UP001604277"/>
    </source>
</evidence>
<keyword evidence="3" id="KW-1185">Reference proteome</keyword>
<dbReference type="EMBL" id="JBFOLJ010000015">
    <property type="protein sequence ID" value="KAL2473554.1"/>
    <property type="molecule type" value="Genomic_DNA"/>
</dbReference>
<reference evidence="3" key="1">
    <citation type="submission" date="2024-07" db="EMBL/GenBank/DDBJ databases">
        <title>Two chromosome-level genome assemblies of Korean endemic species Abeliophyllum distichum and Forsythia ovata (Oleaceae).</title>
        <authorList>
            <person name="Jang H."/>
        </authorList>
    </citation>
    <scope>NUCLEOTIDE SEQUENCE [LARGE SCALE GENOMIC DNA]</scope>
</reference>
<feature type="compositionally biased region" description="Polar residues" evidence="1">
    <location>
        <begin position="222"/>
        <end position="239"/>
    </location>
</feature>
<feature type="compositionally biased region" description="Polar residues" evidence="1">
    <location>
        <begin position="97"/>
        <end position="109"/>
    </location>
</feature>
<evidence type="ECO:0000313" key="2">
    <source>
        <dbReference type="EMBL" id="KAL2473554.1"/>
    </source>
</evidence>
<evidence type="ECO:0008006" key="4">
    <source>
        <dbReference type="Google" id="ProtNLM"/>
    </source>
</evidence>
<sequence length="394" mass="44161">MPYTADLYVDRDGQRVEDSDDDFLSHYNVRSSRLKMDNKHVNSSSHIKDDVLTKQKMSTSLLHSTNAREHDRSKGKCVVSVPDKNRSLGMSGDVTPSMLTTKDQQTASVTPVIRRSPRHNSNPMESDRSKGKGIVNVPVKNRSLGVSGDLTPSILTIKEQHAVSVTPVLRRSPRLKIFQSDVASSGRTTYPKNAIHMLSRAYQGADVNGNVNGPSCFQNIKSCQPNTHQPSTDAASNQEGEPEMNNFKPCCYTKDSIVRHINMIQSTHEKLVADHFVLKFHSMKILDEFGKSIIADLEAVSDFGKTLQGSQIVHQTLEDIPSYTIPKELMNGYIYYTCRGDCGIFVVKYVEYIFMKKINEMPNDFDTGLARHNMAVQLFKYSVEKPDIRLPGIC</sequence>
<organism evidence="2 3">
    <name type="scientific">Forsythia ovata</name>
    <dbReference type="NCBI Taxonomy" id="205694"/>
    <lineage>
        <taxon>Eukaryota</taxon>
        <taxon>Viridiplantae</taxon>
        <taxon>Streptophyta</taxon>
        <taxon>Embryophyta</taxon>
        <taxon>Tracheophyta</taxon>
        <taxon>Spermatophyta</taxon>
        <taxon>Magnoliopsida</taxon>
        <taxon>eudicotyledons</taxon>
        <taxon>Gunneridae</taxon>
        <taxon>Pentapetalae</taxon>
        <taxon>asterids</taxon>
        <taxon>lamiids</taxon>
        <taxon>Lamiales</taxon>
        <taxon>Oleaceae</taxon>
        <taxon>Forsythieae</taxon>
        <taxon>Forsythia</taxon>
    </lineage>
</organism>
<proteinExistence type="predicted"/>
<feature type="region of interest" description="Disordered" evidence="1">
    <location>
        <begin position="222"/>
        <end position="242"/>
    </location>
</feature>
<protein>
    <recommendedName>
        <fullName evidence="4">Ubiquitin-like protease family profile domain-containing protein</fullName>
    </recommendedName>
</protein>
<dbReference type="AlphaFoldDB" id="A0ABD1QBG7"/>
<feature type="region of interest" description="Disordered" evidence="1">
    <location>
        <begin position="63"/>
        <end position="133"/>
    </location>
</feature>